<dbReference type="InterPro" id="IPR011814">
    <property type="entry name" value="BioC"/>
</dbReference>
<evidence type="ECO:0000256" key="4">
    <source>
        <dbReference type="ARBA" id="ARBA00022603"/>
    </source>
</evidence>
<evidence type="ECO:0000256" key="9">
    <source>
        <dbReference type="SAM" id="MobiDB-lite"/>
    </source>
</evidence>
<evidence type="ECO:0000256" key="7">
    <source>
        <dbReference type="ARBA" id="ARBA00022756"/>
    </source>
</evidence>
<keyword evidence="5 8" id="KW-0808">Transferase</keyword>
<dbReference type="EC" id="2.1.1.197" evidence="3 8"/>
<dbReference type="InterPro" id="IPR013216">
    <property type="entry name" value="Methyltransf_11"/>
</dbReference>
<comment type="function">
    <text evidence="8">Converts the free carboxyl group of a malonyl-thioester to its methyl ester by transfer of a methyl group from S-adenosyl-L-methionine (SAM). It allows to synthesize pimeloyl-ACP via the fatty acid synthetic pathway.</text>
</comment>
<dbReference type="GO" id="GO:0009102">
    <property type="term" value="P:biotin biosynthetic process"/>
    <property type="evidence" value="ECO:0007669"/>
    <property type="project" value="UniProtKB-UniRule"/>
</dbReference>
<dbReference type="EMBL" id="FOMJ01000006">
    <property type="protein sequence ID" value="SFD54148.1"/>
    <property type="molecule type" value="Genomic_DNA"/>
</dbReference>
<dbReference type="GO" id="GO:0032259">
    <property type="term" value="P:methylation"/>
    <property type="evidence" value="ECO:0007669"/>
    <property type="project" value="UniProtKB-KW"/>
</dbReference>
<dbReference type="HAMAP" id="MF_00835">
    <property type="entry name" value="BioC"/>
    <property type="match status" value="1"/>
</dbReference>
<dbReference type="RefSeq" id="WP_093428441.1">
    <property type="nucleotide sequence ID" value="NZ_FOMJ01000006.1"/>
</dbReference>
<evidence type="ECO:0000259" key="10">
    <source>
        <dbReference type="Pfam" id="PF08241"/>
    </source>
</evidence>
<evidence type="ECO:0000313" key="11">
    <source>
        <dbReference type="EMBL" id="SFD54148.1"/>
    </source>
</evidence>
<dbReference type="OrthoDB" id="9760689at2"/>
<gene>
    <name evidence="8" type="primary">bioC</name>
    <name evidence="11" type="ORF">SAMN05660831_01803</name>
</gene>
<feature type="region of interest" description="Disordered" evidence="9">
    <location>
        <begin position="281"/>
        <end position="309"/>
    </location>
</feature>
<dbReference type="UniPathway" id="UPA00078"/>
<dbReference type="SUPFAM" id="SSF53335">
    <property type="entry name" value="S-adenosyl-L-methionine-dependent methyltransferases"/>
    <property type="match status" value="1"/>
</dbReference>
<keyword evidence="4 8" id="KW-0489">Methyltransferase</keyword>
<dbReference type="Pfam" id="PF08241">
    <property type="entry name" value="Methyltransf_11"/>
    <property type="match status" value="1"/>
</dbReference>
<dbReference type="GO" id="GO:0010340">
    <property type="term" value="F:carboxyl-O-methyltransferase activity"/>
    <property type="evidence" value="ECO:0007669"/>
    <property type="project" value="UniProtKB-UniRule"/>
</dbReference>
<dbReference type="GO" id="GO:0102130">
    <property type="term" value="F:malonyl-CoA methyltransferase activity"/>
    <property type="evidence" value="ECO:0007669"/>
    <property type="project" value="UniProtKB-EC"/>
</dbReference>
<dbReference type="InterPro" id="IPR050602">
    <property type="entry name" value="Malonyl-ACP_OMT"/>
</dbReference>
<evidence type="ECO:0000256" key="5">
    <source>
        <dbReference type="ARBA" id="ARBA00022679"/>
    </source>
</evidence>
<comment type="similarity">
    <text evidence="8">Belongs to the methyltransferase superfamily.</text>
</comment>
<dbReference type="InterPro" id="IPR029063">
    <property type="entry name" value="SAM-dependent_MTases_sf"/>
</dbReference>
<evidence type="ECO:0000256" key="2">
    <source>
        <dbReference type="ARBA" id="ARBA00004746"/>
    </source>
</evidence>
<feature type="compositionally biased region" description="Polar residues" evidence="9">
    <location>
        <begin position="284"/>
        <end position="296"/>
    </location>
</feature>
<keyword evidence="6 8" id="KW-0949">S-adenosyl-L-methionine</keyword>
<dbReference type="Gene3D" id="3.40.50.150">
    <property type="entry name" value="Vaccinia Virus protein VP39"/>
    <property type="match status" value="1"/>
</dbReference>
<dbReference type="CDD" id="cd02440">
    <property type="entry name" value="AdoMet_MTases"/>
    <property type="match status" value="1"/>
</dbReference>
<protein>
    <recommendedName>
        <fullName evidence="3 8">Malonyl-[acyl-carrier protein] O-methyltransferase</fullName>
        <shortName evidence="8">Malonyl-ACP O-methyltransferase</shortName>
        <ecNumber evidence="3 8">2.1.1.197</ecNumber>
    </recommendedName>
    <alternativeName>
        <fullName evidence="8">Biotin synthesis protein BioC</fullName>
    </alternativeName>
</protein>
<dbReference type="STRING" id="1123397.SAMN05660831_01803"/>
<dbReference type="PANTHER" id="PTHR13090">
    <property type="entry name" value="ARGININE-HYDROXYLASE NDUFAF5, MITOCHONDRIAL"/>
    <property type="match status" value="1"/>
</dbReference>
<dbReference type="GO" id="GO:0008757">
    <property type="term" value="F:S-adenosylmethionine-dependent methyltransferase activity"/>
    <property type="evidence" value="ECO:0007669"/>
    <property type="project" value="InterPro"/>
</dbReference>
<evidence type="ECO:0000256" key="6">
    <source>
        <dbReference type="ARBA" id="ARBA00022691"/>
    </source>
</evidence>
<comment type="catalytic activity">
    <reaction evidence="1 8">
        <text>malonyl-[ACP] + S-adenosyl-L-methionine = malonyl-[ACP] methyl ester + S-adenosyl-L-homocysteine</text>
        <dbReference type="Rhea" id="RHEA:17105"/>
        <dbReference type="Rhea" id="RHEA-COMP:9623"/>
        <dbReference type="Rhea" id="RHEA-COMP:9954"/>
        <dbReference type="ChEBI" id="CHEBI:57856"/>
        <dbReference type="ChEBI" id="CHEBI:59789"/>
        <dbReference type="ChEBI" id="CHEBI:78449"/>
        <dbReference type="ChEBI" id="CHEBI:78845"/>
        <dbReference type="EC" id="2.1.1.197"/>
    </reaction>
</comment>
<feature type="domain" description="Methyltransferase type 11" evidence="10">
    <location>
        <begin position="58"/>
        <end position="162"/>
    </location>
</feature>
<comment type="pathway">
    <text evidence="2 8">Cofactor biosynthesis; biotin biosynthesis.</text>
</comment>
<keyword evidence="7 8" id="KW-0093">Biotin biosynthesis</keyword>
<dbReference type="AlphaFoldDB" id="A0A1I1TAM0"/>
<evidence type="ECO:0000256" key="1">
    <source>
        <dbReference type="ARBA" id="ARBA00000852"/>
    </source>
</evidence>
<evidence type="ECO:0000256" key="3">
    <source>
        <dbReference type="ARBA" id="ARBA00012327"/>
    </source>
</evidence>
<reference evidence="11 12" key="1">
    <citation type="submission" date="2016-10" db="EMBL/GenBank/DDBJ databases">
        <authorList>
            <person name="de Groot N.N."/>
        </authorList>
    </citation>
    <scope>NUCLEOTIDE SEQUENCE [LARGE SCALE GENOMIC DNA]</scope>
    <source>
        <strain evidence="11 12">HL3</strain>
    </source>
</reference>
<dbReference type="Proteomes" id="UP000198611">
    <property type="component" value="Unassembled WGS sequence"/>
</dbReference>
<accession>A0A1I1TAM0</accession>
<name>A0A1I1TAM0_9GAMM</name>
<sequence length="309" mass="34392">MAEFDDQRGDRQRVRQQIRAAFDRAAEDYDAAAVLQHQVGAHMDERLDLILMQPERVLDIGTGTGRGAERLVQRYPRAEVIAADLAPAMVARARRRVGGWWRGAKVPWRGRRHFTSADLEALPFPAASFDLVFSNLTLQWCDPATAFAEVRRVLRPGGLFLFTTFGPDTLHELRAAWATVDGEAHVNTFVDMHDLGDELVHAGLADPVMDMEYFTLTYPDVRGLMRDLKTIGAQTVTGGRREGLMGRRTLAGLEAAYEPFRTAEGVLPTTWEVVHGHAWAPETTPAQQRSEDGATTVSLDSLRSSVRRS</sequence>
<evidence type="ECO:0000256" key="8">
    <source>
        <dbReference type="HAMAP-Rule" id="MF_00835"/>
    </source>
</evidence>
<keyword evidence="12" id="KW-1185">Reference proteome</keyword>
<evidence type="ECO:0000313" key="12">
    <source>
        <dbReference type="Proteomes" id="UP000198611"/>
    </source>
</evidence>
<proteinExistence type="inferred from homology"/>
<dbReference type="PANTHER" id="PTHR13090:SF1">
    <property type="entry name" value="ARGININE-HYDROXYLASE NDUFAF5, MITOCHONDRIAL"/>
    <property type="match status" value="1"/>
</dbReference>
<dbReference type="NCBIfam" id="TIGR02072">
    <property type="entry name" value="BioC"/>
    <property type="match status" value="1"/>
</dbReference>
<organism evidence="11 12">
    <name type="scientific">Thiohalospira halophila DSM 15071</name>
    <dbReference type="NCBI Taxonomy" id="1123397"/>
    <lineage>
        <taxon>Bacteria</taxon>
        <taxon>Pseudomonadati</taxon>
        <taxon>Pseudomonadota</taxon>
        <taxon>Gammaproteobacteria</taxon>
        <taxon>Thiohalospirales</taxon>
        <taxon>Thiohalospiraceae</taxon>
        <taxon>Thiohalospira</taxon>
    </lineage>
</organism>
<feature type="compositionally biased region" description="Low complexity" evidence="9">
    <location>
        <begin position="297"/>
        <end position="309"/>
    </location>
</feature>